<keyword evidence="3" id="KW-1185">Reference proteome</keyword>
<organism evidence="2 3">
    <name type="scientific">Mariniflexile litorale</name>
    <dbReference type="NCBI Taxonomy" id="3045158"/>
    <lineage>
        <taxon>Bacteria</taxon>
        <taxon>Pseudomonadati</taxon>
        <taxon>Bacteroidota</taxon>
        <taxon>Flavobacteriia</taxon>
        <taxon>Flavobacteriales</taxon>
        <taxon>Flavobacteriaceae</taxon>
        <taxon>Mariniflexile</taxon>
    </lineage>
</organism>
<protein>
    <submittedName>
        <fullName evidence="2">DUF2262 domain-containing protein</fullName>
    </submittedName>
</protein>
<sequence length="192" mass="22106">MLPHICEKPMGIFSRFKKKGDVNLSKSDFKTQSEDFEVLSVKVSGDFFEKFPQAKKKDNYTGKSTLITNTAILSLFGNKVKITYNPSEIELNEDKFINQMNRNLNWIANNESEIKIGISKKLLILKNESWLQENESELSKNEFIKRIKLTSISFFGKGNSELIFDDGDLFWEHEIVADLNTKNKLTDVNIRG</sequence>
<evidence type="ECO:0000313" key="2">
    <source>
        <dbReference type="EMBL" id="XBL13706.1"/>
    </source>
</evidence>
<dbReference type="Pfam" id="PF10020">
    <property type="entry name" value="DUF2262"/>
    <property type="match status" value="1"/>
</dbReference>
<feature type="domain" description="DUF2262" evidence="1">
    <location>
        <begin position="77"/>
        <end position="190"/>
    </location>
</feature>
<dbReference type="EMBL" id="CP155618">
    <property type="protein sequence ID" value="XBL13706.1"/>
    <property type="molecule type" value="Genomic_DNA"/>
</dbReference>
<dbReference type="KEGG" id="mlil:QLS71_015450"/>
<proteinExistence type="predicted"/>
<dbReference type="RefSeq" id="WP_348636570.1">
    <property type="nucleotide sequence ID" value="NZ_CP155618.1"/>
</dbReference>
<accession>A0AAU7EE49</accession>
<dbReference type="Proteomes" id="UP001224325">
    <property type="component" value="Chromosome"/>
</dbReference>
<name>A0AAU7EE49_9FLAO</name>
<dbReference type="InterPro" id="IPR019260">
    <property type="entry name" value="DUF2262"/>
</dbReference>
<evidence type="ECO:0000259" key="1">
    <source>
        <dbReference type="Pfam" id="PF10020"/>
    </source>
</evidence>
<reference evidence="2" key="1">
    <citation type="submission" date="2024-04" db="EMBL/GenBank/DDBJ databases">
        <title>Mariniflexile litorale, isolated from the shallow sediments of the Sea of Japan.</title>
        <authorList>
            <person name="Romanenko L."/>
            <person name="Isaeva M."/>
        </authorList>
    </citation>
    <scope>NUCLEOTIDE SEQUENCE [LARGE SCALE GENOMIC DNA]</scope>
    <source>
        <strain evidence="2">KMM 9835</strain>
    </source>
</reference>
<dbReference type="AlphaFoldDB" id="A0AAU7EE49"/>
<evidence type="ECO:0000313" key="3">
    <source>
        <dbReference type="Proteomes" id="UP001224325"/>
    </source>
</evidence>
<gene>
    <name evidence="2" type="ORF">QLS71_015450</name>
</gene>